<keyword evidence="2" id="KW-1185">Reference proteome</keyword>
<dbReference type="EMBL" id="JBJQND010000005">
    <property type="protein sequence ID" value="KAL3876109.1"/>
    <property type="molecule type" value="Genomic_DNA"/>
</dbReference>
<comment type="caution">
    <text evidence="1">The sequence shown here is derived from an EMBL/GenBank/DDBJ whole genome shotgun (WGS) entry which is preliminary data.</text>
</comment>
<dbReference type="Gene3D" id="3.40.50.300">
    <property type="entry name" value="P-loop containing nucleotide triphosphate hydrolases"/>
    <property type="match status" value="2"/>
</dbReference>
<organism evidence="1 2">
    <name type="scientific">Sinanodonta woodiana</name>
    <name type="common">Chinese pond mussel</name>
    <name type="synonym">Anodonta woodiana</name>
    <dbReference type="NCBI Taxonomy" id="1069815"/>
    <lineage>
        <taxon>Eukaryota</taxon>
        <taxon>Metazoa</taxon>
        <taxon>Spiralia</taxon>
        <taxon>Lophotrochozoa</taxon>
        <taxon>Mollusca</taxon>
        <taxon>Bivalvia</taxon>
        <taxon>Autobranchia</taxon>
        <taxon>Heteroconchia</taxon>
        <taxon>Palaeoheterodonta</taxon>
        <taxon>Unionida</taxon>
        <taxon>Unionoidea</taxon>
        <taxon>Unionidae</taxon>
        <taxon>Unioninae</taxon>
        <taxon>Sinanodonta</taxon>
    </lineage>
</organism>
<protein>
    <submittedName>
        <fullName evidence="1">Uncharacterized protein</fullName>
    </submittedName>
</protein>
<proteinExistence type="predicted"/>
<dbReference type="InterPro" id="IPR027417">
    <property type="entry name" value="P-loop_NTPase"/>
</dbReference>
<dbReference type="Proteomes" id="UP001634394">
    <property type="component" value="Unassembled WGS sequence"/>
</dbReference>
<accession>A0ABD3WQ63</accession>
<dbReference type="SUPFAM" id="SSF52540">
    <property type="entry name" value="P-loop containing nucleoside triphosphate hydrolases"/>
    <property type="match status" value="2"/>
</dbReference>
<evidence type="ECO:0000313" key="2">
    <source>
        <dbReference type="Proteomes" id="UP001634394"/>
    </source>
</evidence>
<dbReference type="AlphaFoldDB" id="A0ABD3WQ63"/>
<reference evidence="1 2" key="1">
    <citation type="submission" date="2024-11" db="EMBL/GenBank/DDBJ databases">
        <title>Chromosome-level genome assembly of the freshwater bivalve Anodonta woodiana.</title>
        <authorList>
            <person name="Chen X."/>
        </authorList>
    </citation>
    <scope>NUCLEOTIDE SEQUENCE [LARGE SCALE GENOMIC DNA]</scope>
    <source>
        <strain evidence="1">MN2024</strain>
        <tissue evidence="1">Gills</tissue>
    </source>
</reference>
<name>A0ABD3WQ63_SINWO</name>
<sequence length="746" mass="86271">MTSETDKRPKTIDTIFASDEDVSHFIKTLERGKSIDSHVPVIVVGPRGAGKTSLIHNLIEQLLKDEKKTGCFDVRRFWSKLYRDEDGKLIRRDTEKCCEEDLNHHTMANAMKSVESCAEGDDSEEENNYEEVHCNVNMIKSIQHPVYTTQISIDLENDELASDEFIGYDATLQKLNVETDEFRGNDATLQKLNFGKGDLYYMLKPLENLDMVYLENVLCKKKDSACDYLYVSYLDFTGDYYNLHQPYMRPNALYLVVLDLSEPLDALMKESESSRGFKGILRHKVTDCLMFWLTSIYMYATSNQREPPKVFPPVLVICTHGENIQSDEEEEKCLKEIWKHINKSPVAKGHVKAVIFVSNTSSPKTVFDGILECILKHADERAGFRREISAQWIYLEKIILEMKHAGSKTMTFAEMESIDASSVIPVGDASRLRIFLKYQYEQGNLIYYDTKELRDLIILDTALLMEFIQCLVRTSPFSSPKLQERLEEFVSPIEGLVDDVYIQECTEHATKEVETFKDYFFKIALVYDVLHGFGLDVGRGEQYIIPRYLPTQPLEEVMHIHQDCESTLDIVINFNSPSPPVGHFYRLVSAGFCKWQVIKLPQNDGGVQLYLGYVRFALEENKQFWLHMYLRTGEILIKGEYISRNMKCVESYVIEVLDFLQKQIQEMPRAYGEKQKATLFVRCPDHDTEVSLEKLVRNKSERCTGKHITHLISMKDIVKYRGKTMEQVSFEIRVWKIISEKTHSVN</sequence>
<gene>
    <name evidence="1" type="ORF">ACJMK2_033987</name>
</gene>
<evidence type="ECO:0000313" key="1">
    <source>
        <dbReference type="EMBL" id="KAL3876109.1"/>
    </source>
</evidence>